<feature type="compositionally biased region" description="Low complexity" evidence="1">
    <location>
        <begin position="236"/>
        <end position="245"/>
    </location>
</feature>
<evidence type="ECO:0000313" key="3">
    <source>
        <dbReference type="WBParaSite" id="TREG1_3870.1"/>
    </source>
</evidence>
<name>A0AA85JKU7_TRIRE</name>
<feature type="compositionally biased region" description="Low complexity" evidence="1">
    <location>
        <begin position="270"/>
        <end position="283"/>
    </location>
</feature>
<keyword evidence="2" id="KW-1185">Reference proteome</keyword>
<dbReference type="Proteomes" id="UP000050795">
    <property type="component" value="Unassembled WGS sequence"/>
</dbReference>
<dbReference type="WBParaSite" id="TREG1_3870.1">
    <property type="protein sequence ID" value="TREG1_3870.1"/>
    <property type="gene ID" value="TREG1_3870"/>
</dbReference>
<feature type="region of interest" description="Disordered" evidence="1">
    <location>
        <begin position="325"/>
        <end position="367"/>
    </location>
</feature>
<sequence length="367" mass="40563">MERFNSRSHRFYSPDINETDEDNAYLPFSGNLHNRNMSLGHMSFFSTASSNSSLSSGLSDTNSTQHLGQTAAIGSATNRFGLTDGLLSHDHSENIGQSLHDICTNSSATSRSVYSRLNAYNVDGDYNGVDENLQTLSSHDSYRGVYNGNFIQNTRNTSTMSSLVNSNHMMHEYDMSPYCSLVSFQNNIDGQNFCIDCRYNHIHLGVQTTCSCLCHNESKEVTITPILNYTYTATSTTTTTNNNNNRSMHSLNRPLSSDNYPTPTKHSWNSSTPSSSSSTLLSTITHPGLPSLTNPFTSEQYNHNSVNNTNAFGYFPISSPSILNNRLSNNNDSSSRDDDSPSPSTLDMTGDIRTVNFISHDQPPLRT</sequence>
<evidence type="ECO:0000313" key="2">
    <source>
        <dbReference type="Proteomes" id="UP000050795"/>
    </source>
</evidence>
<feature type="region of interest" description="Disordered" evidence="1">
    <location>
        <begin position="236"/>
        <end position="283"/>
    </location>
</feature>
<proteinExistence type="predicted"/>
<accession>A0AA85JKU7</accession>
<evidence type="ECO:0000256" key="1">
    <source>
        <dbReference type="SAM" id="MobiDB-lite"/>
    </source>
</evidence>
<reference evidence="2" key="1">
    <citation type="submission" date="2022-06" db="EMBL/GenBank/DDBJ databases">
        <authorList>
            <person name="Berger JAMES D."/>
            <person name="Berger JAMES D."/>
        </authorList>
    </citation>
    <scope>NUCLEOTIDE SEQUENCE [LARGE SCALE GENOMIC DNA]</scope>
</reference>
<reference evidence="3" key="2">
    <citation type="submission" date="2023-11" db="UniProtKB">
        <authorList>
            <consortium name="WormBaseParasite"/>
        </authorList>
    </citation>
    <scope>IDENTIFICATION</scope>
</reference>
<feature type="compositionally biased region" description="Polar residues" evidence="1">
    <location>
        <begin position="246"/>
        <end position="269"/>
    </location>
</feature>
<dbReference type="AlphaFoldDB" id="A0AA85JKU7"/>
<organism evidence="2 3">
    <name type="scientific">Trichobilharzia regenti</name>
    <name type="common">Nasal bird schistosome</name>
    <dbReference type="NCBI Taxonomy" id="157069"/>
    <lineage>
        <taxon>Eukaryota</taxon>
        <taxon>Metazoa</taxon>
        <taxon>Spiralia</taxon>
        <taxon>Lophotrochozoa</taxon>
        <taxon>Platyhelminthes</taxon>
        <taxon>Trematoda</taxon>
        <taxon>Digenea</taxon>
        <taxon>Strigeidida</taxon>
        <taxon>Schistosomatoidea</taxon>
        <taxon>Schistosomatidae</taxon>
        <taxon>Trichobilharzia</taxon>
    </lineage>
</organism>
<protein>
    <submittedName>
        <fullName evidence="3">C2H2-type domain-containing protein</fullName>
    </submittedName>
</protein>